<comment type="caution">
    <text evidence="1">The sequence shown here is derived from an EMBL/GenBank/DDBJ whole genome shotgun (WGS) entry which is preliminary data.</text>
</comment>
<dbReference type="Proteomes" id="UP000018733">
    <property type="component" value="Unassembled WGS sequence"/>
</dbReference>
<organism evidence="1 2">
    <name type="scientific">Advenella kashmirensis W13003</name>
    <dbReference type="NCBI Taxonomy" id="1424334"/>
    <lineage>
        <taxon>Bacteria</taxon>
        <taxon>Pseudomonadati</taxon>
        <taxon>Pseudomonadota</taxon>
        <taxon>Betaproteobacteria</taxon>
        <taxon>Burkholderiales</taxon>
        <taxon>Alcaligenaceae</taxon>
    </lineage>
</organism>
<evidence type="ECO:0000313" key="2">
    <source>
        <dbReference type="Proteomes" id="UP000018733"/>
    </source>
</evidence>
<dbReference type="HOGENOM" id="CLU_2748699_0_0_4"/>
<dbReference type="AlphaFoldDB" id="V8QXW3"/>
<proteinExistence type="predicted"/>
<accession>V8QXW3</accession>
<sequence length="70" mass="7836">MTPAAVPGLQADFDSSKCVNHALLTLAKPGVPCAFIRVERIIIVRAPWQPARPLQQRNIDDRNRKCIDDK</sequence>
<reference evidence="1 2" key="1">
    <citation type="journal article" date="2014" name="Genome Announc.">
        <title>Draft Genome Sequence of Advenella kashmirensis Strain W13003, a Polycyclic Aromatic Hydrocarbon-Degrading Bacterium.</title>
        <authorList>
            <person name="Wang X."/>
            <person name="Jin D."/>
            <person name="Zhou L."/>
            <person name="Wu L."/>
            <person name="An W."/>
            <person name="Zhao L."/>
        </authorList>
    </citation>
    <scope>NUCLEOTIDE SEQUENCE [LARGE SCALE GENOMIC DNA]</scope>
    <source>
        <strain evidence="1 2">W13003</strain>
    </source>
</reference>
<evidence type="ECO:0000313" key="1">
    <source>
        <dbReference type="EMBL" id="ETF04751.1"/>
    </source>
</evidence>
<dbReference type="STRING" id="1424334.W822_05340"/>
<dbReference type="EMBL" id="AYXT01000001">
    <property type="protein sequence ID" value="ETF04751.1"/>
    <property type="molecule type" value="Genomic_DNA"/>
</dbReference>
<gene>
    <name evidence="1" type="ORF">W822_05340</name>
</gene>
<keyword evidence="2" id="KW-1185">Reference proteome</keyword>
<protein>
    <submittedName>
        <fullName evidence="1">Uncharacterized protein</fullName>
    </submittedName>
</protein>
<name>V8QXW3_9BURK</name>